<evidence type="ECO:0000256" key="5">
    <source>
        <dbReference type="ARBA" id="ARBA00023152"/>
    </source>
</evidence>
<comment type="subunit">
    <text evidence="7 8">Homodimer.</text>
</comment>
<keyword evidence="4 7" id="KW-0963">Cytoplasm</keyword>
<dbReference type="GO" id="GO:0046166">
    <property type="term" value="P:glyceraldehyde-3-phosphate biosynthetic process"/>
    <property type="evidence" value="ECO:0007669"/>
    <property type="project" value="TreeGrafter"/>
</dbReference>
<feature type="binding site" evidence="7">
    <location>
        <position position="174"/>
    </location>
    <ligand>
        <name>substrate</name>
    </ligand>
</feature>
<evidence type="ECO:0000256" key="6">
    <source>
        <dbReference type="ARBA" id="ARBA00023235"/>
    </source>
</evidence>
<dbReference type="GO" id="GO:0006094">
    <property type="term" value="P:gluconeogenesis"/>
    <property type="evidence" value="ECO:0007669"/>
    <property type="project" value="UniProtKB-UniRule"/>
</dbReference>
<dbReference type="FunFam" id="3.20.20.70:FF:000016">
    <property type="entry name" value="Triosephosphate isomerase"/>
    <property type="match status" value="1"/>
</dbReference>
<keyword evidence="6 7" id="KW-0413">Isomerase</keyword>
<sequence>MAGHKKLIIGNWKMNLGVHDASVYLHKLDVAIQGHRDVEVVVAPTALAVQPLSLQVNRHKMKLAAQNFYWRDFGAFTGEVSATQLRGLVNYGLVGHSERRHVFGEKIKDSREKVQAALRNQITPVLCIGETEHERASGEMRDVLHDQLVGGLANITSEEINDIVIAYEPVWAIGTGRNASPHDVEAAVLTIRSQIAHLFGKEKAAAVRILYGGSVTADSASDYLRIKGIDGLLVGGASLKLHEFSEIIKKAHVVVQ</sequence>
<evidence type="ECO:0000313" key="10">
    <source>
        <dbReference type="Proteomes" id="UP001059824"/>
    </source>
</evidence>
<dbReference type="InterPro" id="IPR020861">
    <property type="entry name" value="Triosephosphate_isomerase_AS"/>
</dbReference>
<dbReference type="Pfam" id="PF00121">
    <property type="entry name" value="TIM"/>
    <property type="match status" value="1"/>
</dbReference>
<comment type="similarity">
    <text evidence="2 7 8">Belongs to the triosephosphate isomerase family.</text>
</comment>
<dbReference type="PANTHER" id="PTHR21139:SF42">
    <property type="entry name" value="TRIOSEPHOSPHATE ISOMERASE"/>
    <property type="match status" value="1"/>
</dbReference>
<dbReference type="GO" id="GO:0006096">
    <property type="term" value="P:glycolytic process"/>
    <property type="evidence" value="ECO:0007669"/>
    <property type="project" value="UniProtKB-UniRule"/>
</dbReference>
<dbReference type="GO" id="GO:0019563">
    <property type="term" value="P:glycerol catabolic process"/>
    <property type="evidence" value="ECO:0007669"/>
    <property type="project" value="TreeGrafter"/>
</dbReference>
<dbReference type="RefSeq" id="WP_260762912.1">
    <property type="nucleotide sequence ID" value="NZ_CP045921.1"/>
</dbReference>
<dbReference type="PANTHER" id="PTHR21139">
    <property type="entry name" value="TRIOSEPHOSPHATE ISOMERASE"/>
    <property type="match status" value="1"/>
</dbReference>
<protein>
    <recommendedName>
        <fullName evidence="7 8">Triosephosphate isomerase</fullName>
        <shortName evidence="7">TIM</shortName>
        <shortName evidence="7">TPI</shortName>
        <ecNumber evidence="7 8">5.3.1.1</ecNumber>
    </recommendedName>
    <alternativeName>
        <fullName evidence="7">Triose-phosphate isomerase</fullName>
    </alternativeName>
</protein>
<dbReference type="EC" id="5.3.1.1" evidence="7 8"/>
<dbReference type="InterPro" id="IPR000652">
    <property type="entry name" value="Triosephosphate_isomerase"/>
</dbReference>
<comment type="function">
    <text evidence="7">Involved in the gluconeogenesis. Catalyzes stereospecifically the conversion of dihydroxyacetone phosphate (DHAP) to D-glyceraldehyde-3-phosphate (G3P).</text>
</comment>
<dbReference type="EMBL" id="CP045921">
    <property type="protein sequence ID" value="QHN43088.1"/>
    <property type="molecule type" value="Genomic_DNA"/>
</dbReference>
<feature type="active site" description="Electrophile" evidence="7">
    <location>
        <position position="96"/>
    </location>
</feature>
<proteinExistence type="inferred from homology"/>
<feature type="active site" description="Proton acceptor" evidence="7">
    <location>
        <position position="168"/>
    </location>
</feature>
<dbReference type="CDD" id="cd00311">
    <property type="entry name" value="TIM"/>
    <property type="match status" value="1"/>
</dbReference>
<gene>
    <name evidence="7" type="primary">tpiA</name>
    <name evidence="9" type="ORF">GII36_04495</name>
</gene>
<accession>A0A857MLV4</accession>
<dbReference type="KEGG" id="mama:GII36_04495"/>
<comment type="catalytic activity">
    <reaction evidence="7 8">
        <text>D-glyceraldehyde 3-phosphate = dihydroxyacetone phosphate</text>
        <dbReference type="Rhea" id="RHEA:18585"/>
        <dbReference type="ChEBI" id="CHEBI:57642"/>
        <dbReference type="ChEBI" id="CHEBI:59776"/>
        <dbReference type="EC" id="5.3.1.1"/>
    </reaction>
</comment>
<organism evidence="9 10">
    <name type="scientific">Candidatus Mycosynbacter amalyticus</name>
    <dbReference type="NCBI Taxonomy" id="2665156"/>
    <lineage>
        <taxon>Bacteria</taxon>
        <taxon>Candidatus Saccharimonadota</taxon>
        <taxon>Candidatus Saccharimonadota incertae sedis</taxon>
        <taxon>Candidatus Mycosynbacter</taxon>
    </lineage>
</organism>
<keyword evidence="3 7" id="KW-0312">Gluconeogenesis</keyword>
<reference evidence="9" key="1">
    <citation type="journal article" date="2021" name="Nat. Microbiol.">
        <title>Cocultivation of an ultrasmall environmental parasitic bacterium with lytic ability against bacteria associated with wastewater foams.</title>
        <authorList>
            <person name="Batinovic S."/>
            <person name="Rose J.J.A."/>
            <person name="Ratcliffe J."/>
            <person name="Seviour R.J."/>
            <person name="Petrovski S."/>
        </authorList>
    </citation>
    <scope>NUCLEOTIDE SEQUENCE</scope>
    <source>
        <strain evidence="9">JR1</strain>
    </source>
</reference>
<dbReference type="HAMAP" id="MF_00147_B">
    <property type="entry name" value="TIM_B"/>
    <property type="match status" value="1"/>
</dbReference>
<comment type="subcellular location">
    <subcellularLocation>
        <location evidence="7 8">Cytoplasm</location>
    </subcellularLocation>
</comment>
<feature type="binding site" evidence="7">
    <location>
        <position position="214"/>
    </location>
    <ligand>
        <name>substrate</name>
    </ligand>
</feature>
<dbReference type="InterPro" id="IPR022896">
    <property type="entry name" value="TrioseP_Isoase_bac/euk"/>
</dbReference>
<dbReference type="UniPathway" id="UPA00138"/>
<evidence type="ECO:0000256" key="1">
    <source>
        <dbReference type="ARBA" id="ARBA00004680"/>
    </source>
</evidence>
<evidence type="ECO:0000256" key="2">
    <source>
        <dbReference type="ARBA" id="ARBA00007422"/>
    </source>
</evidence>
<dbReference type="AlphaFoldDB" id="A0A857MLV4"/>
<dbReference type="Gene3D" id="3.20.20.70">
    <property type="entry name" value="Aldolase class I"/>
    <property type="match status" value="1"/>
</dbReference>
<dbReference type="PROSITE" id="PS51440">
    <property type="entry name" value="TIM_2"/>
    <property type="match status" value="1"/>
</dbReference>
<feature type="binding site" evidence="7">
    <location>
        <begin position="11"/>
        <end position="13"/>
    </location>
    <ligand>
        <name>substrate</name>
    </ligand>
</feature>
<dbReference type="InterPro" id="IPR013785">
    <property type="entry name" value="Aldolase_TIM"/>
</dbReference>
<keyword evidence="5 7" id="KW-0324">Glycolysis</keyword>
<feature type="binding site" evidence="7">
    <location>
        <begin position="235"/>
        <end position="236"/>
    </location>
    <ligand>
        <name>substrate</name>
    </ligand>
</feature>
<dbReference type="NCBIfam" id="TIGR00419">
    <property type="entry name" value="tim"/>
    <property type="match status" value="1"/>
</dbReference>
<evidence type="ECO:0000256" key="8">
    <source>
        <dbReference type="RuleBase" id="RU363013"/>
    </source>
</evidence>
<name>A0A857MLV4_9BACT</name>
<comment type="pathway">
    <text evidence="7 8">Carbohydrate biosynthesis; gluconeogenesis.</text>
</comment>
<dbReference type="SUPFAM" id="SSF51351">
    <property type="entry name" value="Triosephosphate isomerase (TIM)"/>
    <property type="match status" value="1"/>
</dbReference>
<evidence type="ECO:0000313" key="9">
    <source>
        <dbReference type="EMBL" id="QHN43088.1"/>
    </source>
</evidence>
<dbReference type="PROSITE" id="PS00171">
    <property type="entry name" value="TIM_1"/>
    <property type="match status" value="1"/>
</dbReference>
<evidence type="ECO:0000256" key="7">
    <source>
        <dbReference type="HAMAP-Rule" id="MF_00147"/>
    </source>
</evidence>
<comment type="pathway">
    <text evidence="1 7 8">Carbohydrate degradation; glycolysis; D-glyceraldehyde 3-phosphate from glycerone phosphate: step 1/1.</text>
</comment>
<dbReference type="GO" id="GO:0004807">
    <property type="term" value="F:triose-phosphate isomerase activity"/>
    <property type="evidence" value="ECO:0007669"/>
    <property type="project" value="UniProtKB-UniRule"/>
</dbReference>
<evidence type="ECO:0000256" key="4">
    <source>
        <dbReference type="ARBA" id="ARBA00022490"/>
    </source>
</evidence>
<dbReference type="InterPro" id="IPR035990">
    <property type="entry name" value="TIM_sf"/>
</dbReference>
<dbReference type="GO" id="GO:0005829">
    <property type="term" value="C:cytosol"/>
    <property type="evidence" value="ECO:0007669"/>
    <property type="project" value="TreeGrafter"/>
</dbReference>
<dbReference type="UniPathway" id="UPA00109">
    <property type="reaction ID" value="UER00189"/>
</dbReference>
<keyword evidence="10" id="KW-1185">Reference proteome</keyword>
<dbReference type="Proteomes" id="UP001059824">
    <property type="component" value="Chromosome"/>
</dbReference>
<evidence type="ECO:0000256" key="3">
    <source>
        <dbReference type="ARBA" id="ARBA00022432"/>
    </source>
</evidence>